<name>A0AAC9KBB4_9PROT</name>
<organism evidence="2 3">
    <name type="scientific">Granulibacter bethesdensis</name>
    <dbReference type="NCBI Taxonomy" id="364410"/>
    <lineage>
        <taxon>Bacteria</taxon>
        <taxon>Pseudomonadati</taxon>
        <taxon>Pseudomonadota</taxon>
        <taxon>Alphaproteobacteria</taxon>
        <taxon>Acetobacterales</taxon>
        <taxon>Acetobacteraceae</taxon>
        <taxon>Granulibacter</taxon>
    </lineage>
</organism>
<keyword evidence="1" id="KW-0812">Transmembrane</keyword>
<evidence type="ECO:0000256" key="1">
    <source>
        <dbReference type="SAM" id="Phobius"/>
    </source>
</evidence>
<dbReference type="AlphaFoldDB" id="A0AAC9KBB4"/>
<dbReference type="Proteomes" id="UP000182373">
    <property type="component" value="Chromosome"/>
</dbReference>
<accession>A0AAC9KBB4</accession>
<keyword evidence="1" id="KW-0472">Membrane</keyword>
<keyword evidence="1" id="KW-1133">Transmembrane helix</keyword>
<evidence type="ECO:0000313" key="2">
    <source>
        <dbReference type="EMBL" id="APH55154.1"/>
    </source>
</evidence>
<reference evidence="3" key="1">
    <citation type="submission" date="2016-11" db="EMBL/GenBank/DDBJ databases">
        <title>Comparative genomic and phenotypic analysis of Granulibacter bethesdensis clinical isolates from patients with chronic granulomatous disease.</title>
        <authorList>
            <person name="Zarember K.A."/>
            <person name="Porcella S.F."/>
            <person name="Chu J."/>
            <person name="Ding L."/>
            <person name="Dahlstrom E."/>
            <person name="Barbian K."/>
            <person name="Martens C."/>
            <person name="Sykora L."/>
            <person name="Kramer S."/>
            <person name="Pettinato A.M."/>
            <person name="Hong H."/>
            <person name="Wald G."/>
            <person name="Berg L.J."/>
            <person name="Rogge L.S."/>
            <person name="Greenberg D.E."/>
            <person name="Falcone E.L."/>
            <person name="Neves J.F."/>
            <person name="Simoes M.J."/>
            <person name="Casal M."/>
            <person name="Rodriguez-Lopez F.C."/>
            <person name="Zelazny A."/>
            <person name="Gallin J.I."/>
            <person name="Holland S.M."/>
        </authorList>
    </citation>
    <scope>NUCLEOTIDE SEQUENCE [LARGE SCALE GENOMIC DNA]</scope>
    <source>
        <strain evidence="3">NIH9.1</strain>
    </source>
</reference>
<protein>
    <submittedName>
        <fullName evidence="2">Uncharacterized protein</fullName>
    </submittedName>
</protein>
<feature type="transmembrane region" description="Helical" evidence="1">
    <location>
        <begin position="12"/>
        <end position="30"/>
    </location>
</feature>
<gene>
    <name evidence="2" type="ORF">GbCGDNIH9_1842</name>
</gene>
<dbReference type="EMBL" id="CP018191">
    <property type="protein sequence ID" value="APH55154.1"/>
    <property type="molecule type" value="Genomic_DNA"/>
</dbReference>
<evidence type="ECO:0000313" key="3">
    <source>
        <dbReference type="Proteomes" id="UP000182373"/>
    </source>
</evidence>
<proteinExistence type="predicted"/>
<sequence>MSRKNMSRKTILIAAPLIIVAVGAGGYWWIHQKAETRLLAELQAFQNRLRPDGSMTYSSAEPALLQRGVILHDVTLHYQTHLITARTVSAHDVSDNTIGQLELEDVTETEPEDRATATARHVTVKALIIPDKGEEEAIMPEKLRFDRLDMAEWEVVFLPRQPPHSAKADDGDADGKERPVKARFESFTIDHWGMGQTSDLRFTGLEALIPQAGPKAHLTVRQSALTGADLTTLIEGARHGHPRSSLGQNVVFETSGIKLEQSSTAFSCGHVRSQEAHSGAGDVDTDMTVEDLTIPSVQETIAPLTHTDILQQLGYTSLSGSFAMQSHYTAGNQTWQLRSLRADIQKAGTLTISGTLVGLPPAALDTGEPLAFLPARLSALSLTWNEAGLTKNIVTLISQQRQVTPEQVQQATLQQMDMLSHGMPAKIVPVLDAVKAFLRNPHFLSLSATMDPPAPLLSLLNPNDSLLNSMTISATADPVTR</sequence>